<dbReference type="OrthoDB" id="8906365at2"/>
<proteinExistence type="predicted"/>
<dbReference type="Proteomes" id="UP000198749">
    <property type="component" value="Unassembled WGS sequence"/>
</dbReference>
<dbReference type="RefSeq" id="WP_091352901.1">
    <property type="nucleotide sequence ID" value="NZ_AP025284.1"/>
</dbReference>
<dbReference type="AlphaFoldDB" id="A0A1H9D056"/>
<sequence length="143" mass="16007">MPKHYLRHPAEIPILLSTAQESQPLNFCYPLNREFSPAGLSCLSEAYISPGSTIEISTTLSHPSLSATGHVIWCQQEQPGFLLGIGFDDPDQAFSVRMIEQVCQIESYRLKQHRRGRQLSSEQAAVEWIRLHAADFAAIGELQ</sequence>
<organism evidence="1 2">
    <name type="scientific">Amphritea atlantica</name>
    <dbReference type="NCBI Taxonomy" id="355243"/>
    <lineage>
        <taxon>Bacteria</taxon>
        <taxon>Pseudomonadati</taxon>
        <taxon>Pseudomonadota</taxon>
        <taxon>Gammaproteobacteria</taxon>
        <taxon>Oceanospirillales</taxon>
        <taxon>Oceanospirillaceae</taxon>
        <taxon>Amphritea</taxon>
    </lineage>
</organism>
<evidence type="ECO:0000313" key="1">
    <source>
        <dbReference type="EMBL" id="SEQ06882.1"/>
    </source>
</evidence>
<gene>
    <name evidence="1" type="ORF">SAMN03080615_00266</name>
</gene>
<reference evidence="2" key="1">
    <citation type="submission" date="2016-10" db="EMBL/GenBank/DDBJ databases">
        <authorList>
            <person name="Varghese N."/>
            <person name="Submissions S."/>
        </authorList>
    </citation>
    <scope>NUCLEOTIDE SEQUENCE [LARGE SCALE GENOMIC DNA]</scope>
    <source>
        <strain evidence="2">DSM 18887</strain>
    </source>
</reference>
<dbReference type="EMBL" id="FOGB01000001">
    <property type="protein sequence ID" value="SEQ06882.1"/>
    <property type="molecule type" value="Genomic_DNA"/>
</dbReference>
<keyword evidence="2" id="KW-1185">Reference proteome</keyword>
<accession>A0A1H9D056</accession>
<name>A0A1H9D056_9GAMM</name>
<evidence type="ECO:0000313" key="2">
    <source>
        <dbReference type="Proteomes" id="UP000198749"/>
    </source>
</evidence>
<protein>
    <submittedName>
        <fullName evidence="1">PilZ domain-containing protein</fullName>
    </submittedName>
</protein>